<protein>
    <recommendedName>
        <fullName evidence="4">NADP-dependent oxidoreductase domain-containing protein</fullName>
    </recommendedName>
</protein>
<organism evidence="5 6">
    <name type="scientific">Polarella glacialis</name>
    <name type="common">Dinoflagellate</name>
    <dbReference type="NCBI Taxonomy" id="89957"/>
    <lineage>
        <taxon>Eukaryota</taxon>
        <taxon>Sar</taxon>
        <taxon>Alveolata</taxon>
        <taxon>Dinophyceae</taxon>
        <taxon>Suessiales</taxon>
        <taxon>Suessiaceae</taxon>
        <taxon>Polarella</taxon>
    </lineage>
</organism>
<evidence type="ECO:0000256" key="2">
    <source>
        <dbReference type="SAM" id="Coils"/>
    </source>
</evidence>
<feature type="compositionally biased region" description="Polar residues" evidence="3">
    <location>
        <begin position="1354"/>
        <end position="1363"/>
    </location>
</feature>
<reference evidence="5" key="1">
    <citation type="submission" date="2021-02" db="EMBL/GenBank/DDBJ databases">
        <authorList>
            <person name="Dougan E. K."/>
            <person name="Rhodes N."/>
            <person name="Thang M."/>
            <person name="Chan C."/>
        </authorList>
    </citation>
    <scope>NUCLEOTIDE SEQUENCE</scope>
</reference>
<keyword evidence="6" id="KW-1185">Reference proteome</keyword>
<dbReference type="InterPro" id="IPR036812">
    <property type="entry name" value="NAD(P)_OxRdtase_dom_sf"/>
</dbReference>
<gene>
    <name evidence="5" type="ORF">PGLA1383_LOCUS55935</name>
</gene>
<dbReference type="GO" id="GO:0005737">
    <property type="term" value="C:cytoplasm"/>
    <property type="evidence" value="ECO:0007669"/>
    <property type="project" value="TreeGrafter"/>
</dbReference>
<dbReference type="InterPro" id="IPR050791">
    <property type="entry name" value="Aldo-Keto_reductase"/>
</dbReference>
<comment type="caution">
    <text evidence="5">The sequence shown here is derived from an EMBL/GenBank/DDBJ whole genome shotgun (WGS) entry which is preliminary data.</text>
</comment>
<dbReference type="Pfam" id="PF00248">
    <property type="entry name" value="Aldo_ket_red"/>
    <property type="match status" value="1"/>
</dbReference>
<dbReference type="EMBL" id="CAJNNV010032853">
    <property type="protein sequence ID" value="CAE8641221.1"/>
    <property type="molecule type" value="Genomic_DNA"/>
</dbReference>
<feature type="compositionally biased region" description="Low complexity" evidence="3">
    <location>
        <begin position="1127"/>
        <end position="1138"/>
    </location>
</feature>
<evidence type="ECO:0000313" key="5">
    <source>
        <dbReference type="EMBL" id="CAE8641221.1"/>
    </source>
</evidence>
<feature type="region of interest" description="Disordered" evidence="3">
    <location>
        <begin position="976"/>
        <end position="1076"/>
    </location>
</feature>
<evidence type="ECO:0000259" key="4">
    <source>
        <dbReference type="Pfam" id="PF00248"/>
    </source>
</evidence>
<feature type="region of interest" description="Disordered" evidence="3">
    <location>
        <begin position="1318"/>
        <end position="1337"/>
    </location>
</feature>
<feature type="region of interest" description="Disordered" evidence="3">
    <location>
        <begin position="1093"/>
        <end position="1159"/>
    </location>
</feature>
<name>A0A813HU35_POLGL</name>
<feature type="region of interest" description="Disordered" evidence="3">
    <location>
        <begin position="186"/>
        <end position="209"/>
    </location>
</feature>
<evidence type="ECO:0000313" key="6">
    <source>
        <dbReference type="Proteomes" id="UP000654075"/>
    </source>
</evidence>
<dbReference type="PANTHER" id="PTHR43625:SF40">
    <property type="entry name" value="ALDO-KETO REDUCTASE YAKC [NADP(+)]"/>
    <property type="match status" value="1"/>
</dbReference>
<dbReference type="Gene3D" id="3.20.20.100">
    <property type="entry name" value="NADP-dependent oxidoreductase domain"/>
    <property type="match status" value="1"/>
</dbReference>
<dbReference type="GO" id="GO:0016491">
    <property type="term" value="F:oxidoreductase activity"/>
    <property type="evidence" value="ECO:0007669"/>
    <property type="project" value="UniProtKB-KW"/>
</dbReference>
<dbReference type="PANTHER" id="PTHR43625">
    <property type="entry name" value="AFLATOXIN B1 ALDEHYDE REDUCTASE"/>
    <property type="match status" value="1"/>
</dbReference>
<evidence type="ECO:0000256" key="1">
    <source>
        <dbReference type="ARBA" id="ARBA00023002"/>
    </source>
</evidence>
<dbReference type="SUPFAM" id="SSF51430">
    <property type="entry name" value="NAD(P)-linked oxidoreductase"/>
    <property type="match status" value="1"/>
</dbReference>
<feature type="domain" description="NADP-dependent oxidoreductase" evidence="4">
    <location>
        <begin position="434"/>
        <end position="572"/>
    </location>
</feature>
<accession>A0A813HU35</accession>
<dbReference type="InterPro" id="IPR023210">
    <property type="entry name" value="NADP_OxRdtase_dom"/>
</dbReference>
<evidence type="ECO:0000256" key="3">
    <source>
        <dbReference type="SAM" id="MobiDB-lite"/>
    </source>
</evidence>
<feature type="compositionally biased region" description="Basic residues" evidence="3">
    <location>
        <begin position="989"/>
        <end position="999"/>
    </location>
</feature>
<keyword evidence="2" id="KW-0175">Coiled coil</keyword>
<sequence>MRQMFGADGCQINEAGISSAGNPLSRAFDAVTNDPHHARQMRDGYLGGMRPPMGMGGMGGMMDPMMKHGDLESVWHDMGPQGMRPQMMNGPAMGAAMQDQFMRHMQANGRGSEMGPGFFEPGQMPMGPGGPDWAQEFAGPRGMPPQMMQMPGGGRPQGPEWAMEFGARGPQAGPPGSMEAAFRQAQGRQQQGGPMSMEASSSSSSMGPQMMNNNMSQMGMPMMGMGMGMPMMGGMMGRSQMHSQMPSATEQYMGQKSMNMAPAPINAAPAIAPQGAMDAAFRDAQMEEAFKEAQTLTQADLGQAAQMVEMLRNSGNPKFANSQFVNFIDKVSKGDLQFKENTVIDREGNQVAGAFGLPESPMLYTASHADIKQLAESLWQASRKPGESMQSKGLTDELYSNGVPLDEQAAFEFFKGVYEEVYKSGPLGAPPVFNEVPRESFTVATKYMPLLREGKCDYDSVKAALLSSLERLGLAHVDVVLSCEAGVEFARSAKQLMDEGLVRNIGLSEVSSAWLRDAHAAQEWSLLTRNIEESLVPTCRELGIGIVAYSPLARFARRMRGVQACRGSTRRQLSQLEALASKKGWHGSFRKLGTSRCLSCPFQDNIASVQISLAPDEMPRKLPELVRARRLAREAYMGVRVEGQELKQVMSSESPAEAAQAVSQAAVEGWRSWPQPFQDWLLGLLQKGPEGTLEVIGALVEHNAKSDGTDPSRIFPGATAEFRRQVGEALAASDFGERMRAISANTMNAIASEDFDQVWGQAGRSALEVGCPDLEINAPSGLPGREHIGWSLQRMLEPHEKKRSAKGVRVQRNPESSEGWLGQLYAEMDQDVQAIQCLQKGHEACSRKTTRSTRKDMVCTGELLASHKFPSNVIIASFDLEWKFLQVLSQYPSMIKPFSKFLVSHELTDSVAPEDWESVVEDMDPVDCLCRRLGLPRTCLLLRVLATDELIARPELAAQEDEAEAANALVTWTSPPSLCQTQSQTQRQRQCKSQRKTQRQRQTQSQTQRQRQSQRQRKSQRKTQGQRQRKTQRQTRFLTSDHCGGVEEGNGDDFASGGSGSGSGSGCPKRRRLDDTRVSAEVRHYWTMRAQEALADEDSRSSSQSSRPEPLRVDRSTWSQNRPDSLPTTETAPSASPTGNPPGAVDDFDHHSDEDYESSSFFGNASDSLGFAVWDDVPANPELAVSHAPGAVDDNSDVDYEASSFFGNTSDSLGFAVWDDVPANPELAVSQGVSEHRLREARLCSELDQANSIMEHAVSSAESANRSLVELRHQLVKVNSEKNWIGAMLQDAHNTMNVMELQTEELQAQLVGEKLCQDQERKPVSKPKRTADKSTGVVNLLEGTRWVDLYDPSQLPSNETSPAESEASELCE</sequence>
<feature type="region of interest" description="Disordered" evidence="3">
    <location>
        <begin position="1350"/>
        <end position="1372"/>
    </location>
</feature>
<feature type="compositionally biased region" description="Basic residues" evidence="3">
    <location>
        <begin position="1012"/>
        <end position="1021"/>
    </location>
</feature>
<keyword evidence="1" id="KW-0560">Oxidoreductase</keyword>
<dbReference type="Proteomes" id="UP000654075">
    <property type="component" value="Unassembled WGS sequence"/>
</dbReference>
<dbReference type="OrthoDB" id="429615at2759"/>
<feature type="coiled-coil region" evidence="2">
    <location>
        <begin position="1261"/>
        <end position="1309"/>
    </location>
</feature>
<proteinExistence type="predicted"/>
<feature type="compositionally biased region" description="Low complexity" evidence="3">
    <location>
        <begin position="1000"/>
        <end position="1011"/>
    </location>
</feature>